<dbReference type="EMBL" id="JAQNDN010000019">
    <property type="protein sequence ID" value="MDC0672455.1"/>
    <property type="molecule type" value="Genomic_DNA"/>
</dbReference>
<feature type="signal peptide" evidence="2">
    <location>
        <begin position="1"/>
        <end position="17"/>
    </location>
</feature>
<organism evidence="3 4">
    <name type="scientific">Nannocystis radixulma</name>
    <dbReference type="NCBI Taxonomy" id="2995305"/>
    <lineage>
        <taxon>Bacteria</taxon>
        <taxon>Pseudomonadati</taxon>
        <taxon>Myxococcota</taxon>
        <taxon>Polyangia</taxon>
        <taxon>Nannocystales</taxon>
        <taxon>Nannocystaceae</taxon>
        <taxon>Nannocystis</taxon>
    </lineage>
</organism>
<name>A0ABT5BE79_9BACT</name>
<evidence type="ECO:0000313" key="3">
    <source>
        <dbReference type="EMBL" id="MDC0672455.1"/>
    </source>
</evidence>
<keyword evidence="4" id="KW-1185">Reference proteome</keyword>
<protein>
    <recommendedName>
        <fullName evidence="5">Lipoprotein</fullName>
    </recommendedName>
</protein>
<feature type="region of interest" description="Disordered" evidence="1">
    <location>
        <begin position="17"/>
        <end position="37"/>
    </location>
</feature>
<evidence type="ECO:0000313" key="4">
    <source>
        <dbReference type="Proteomes" id="UP001217838"/>
    </source>
</evidence>
<proteinExistence type="predicted"/>
<dbReference type="RefSeq" id="WP_272004195.1">
    <property type="nucleotide sequence ID" value="NZ_JAQNDN010000019.1"/>
</dbReference>
<gene>
    <name evidence="3" type="ORF">POL58_32195</name>
</gene>
<evidence type="ECO:0000256" key="2">
    <source>
        <dbReference type="SAM" id="SignalP"/>
    </source>
</evidence>
<accession>A0ABT5BE79</accession>
<feature type="chain" id="PRO_5047019668" description="Lipoprotein" evidence="2">
    <location>
        <begin position="18"/>
        <end position="243"/>
    </location>
</feature>
<reference evidence="3 4" key="1">
    <citation type="submission" date="2022-11" db="EMBL/GenBank/DDBJ databases">
        <title>Minimal conservation of predation-associated metabolite biosynthetic gene clusters underscores biosynthetic potential of Myxococcota including descriptions for ten novel species: Archangium lansinium sp. nov., Myxococcus landrumus sp. nov., Nannocystis bai.</title>
        <authorList>
            <person name="Ahearne A."/>
            <person name="Stevens C."/>
            <person name="Dowd S."/>
        </authorList>
    </citation>
    <scope>NUCLEOTIDE SEQUENCE [LARGE SCALE GENOMIC DNA]</scope>
    <source>
        <strain evidence="3 4">NCELM</strain>
    </source>
</reference>
<dbReference type="Proteomes" id="UP001217838">
    <property type="component" value="Unassembled WGS sequence"/>
</dbReference>
<comment type="caution">
    <text evidence="3">The sequence shown here is derived from an EMBL/GenBank/DDBJ whole genome shotgun (WGS) entry which is preliminary data.</text>
</comment>
<evidence type="ECO:0008006" key="5">
    <source>
        <dbReference type="Google" id="ProtNLM"/>
    </source>
</evidence>
<evidence type="ECO:0000256" key="1">
    <source>
        <dbReference type="SAM" id="MobiDB-lite"/>
    </source>
</evidence>
<keyword evidence="2" id="KW-0732">Signal</keyword>
<sequence length="243" mass="26569">MRRCLVVSLLSACAVSAPEPTMQPPSAPAPVATAPASTTTLTPDERLALGGGVTVHFSSVVVEEIEASPDGSYPAGSGVTLALIFEGMGAPVSREISLLSPGYESVREAWFDRYRVRVVDVLDPTRAPRLVVVAEQVTDRVRPGEPLAVRVARGGDVDLETARMRFLGHSTKHIDAGESPPLMVAVEYHVLRAAPERLETNVGTDDRPQRWRWRDYLFTIHAHAYDAWMQLSIARLELEPVPR</sequence>